<gene>
    <name evidence="7" type="ORF">A2151_04115</name>
</gene>
<evidence type="ECO:0000313" key="8">
    <source>
        <dbReference type="Proteomes" id="UP000178885"/>
    </source>
</evidence>
<feature type="transmembrane region" description="Helical" evidence="5">
    <location>
        <begin position="245"/>
        <end position="267"/>
    </location>
</feature>
<feature type="transmembrane region" description="Helical" evidence="5">
    <location>
        <begin position="318"/>
        <end position="337"/>
    </location>
</feature>
<name>A0A1F6TTI8_9PROT</name>
<feature type="transmembrane region" description="Helical" evidence="5">
    <location>
        <begin position="43"/>
        <end position="67"/>
    </location>
</feature>
<dbReference type="InterPro" id="IPR044880">
    <property type="entry name" value="NCX_ion-bd_dom_sf"/>
</dbReference>
<reference evidence="7 8" key="1">
    <citation type="journal article" date="2016" name="Nat. Commun.">
        <title>Thousands of microbial genomes shed light on interconnected biogeochemical processes in an aquifer system.</title>
        <authorList>
            <person name="Anantharaman K."/>
            <person name="Brown C.T."/>
            <person name="Hug L.A."/>
            <person name="Sharon I."/>
            <person name="Castelle C.J."/>
            <person name="Probst A.J."/>
            <person name="Thomas B.C."/>
            <person name="Singh A."/>
            <person name="Wilkins M.J."/>
            <person name="Karaoz U."/>
            <person name="Brodie E.L."/>
            <person name="Williams K.H."/>
            <person name="Hubbard S.S."/>
            <person name="Banfield J.F."/>
        </authorList>
    </citation>
    <scope>NUCLEOTIDE SEQUENCE [LARGE SCALE GENOMIC DNA]</scope>
</reference>
<evidence type="ECO:0000256" key="5">
    <source>
        <dbReference type="SAM" id="Phobius"/>
    </source>
</evidence>
<dbReference type="PANTHER" id="PTHR10846">
    <property type="entry name" value="SODIUM/POTASSIUM/CALCIUM EXCHANGER"/>
    <property type="match status" value="1"/>
</dbReference>
<evidence type="ECO:0000313" key="7">
    <source>
        <dbReference type="EMBL" id="OGI48386.1"/>
    </source>
</evidence>
<dbReference type="GO" id="GO:0005886">
    <property type="term" value="C:plasma membrane"/>
    <property type="evidence" value="ECO:0007669"/>
    <property type="project" value="TreeGrafter"/>
</dbReference>
<dbReference type="InterPro" id="IPR004837">
    <property type="entry name" value="NaCa_Exmemb"/>
</dbReference>
<keyword evidence="3 5" id="KW-1133">Transmembrane helix</keyword>
<feature type="transmembrane region" description="Helical" evidence="5">
    <location>
        <begin position="190"/>
        <end position="208"/>
    </location>
</feature>
<dbReference type="InterPro" id="IPR004481">
    <property type="entry name" value="K/Na/Ca-exchanger"/>
</dbReference>
<sequence length="339" mass="36415">MLSPVVIVWLQFALCAALIGFAGSKLSRYGDVIADKTGLSGTWIGLVLLATVTSLPELVTGVSAVTVADTPDIALGDVLGSCVFNLVIITILDFLQREESVYTRASQGHILAAGFGVVLIGFVGFNVLLSDRIAGLALGHVGIYTPVIVILYAVAMRTLFRYERAQMAAYAEERAERYPGIGLRQAVRRYVLAALVVVGAGIWLPFVGEQIARVMGWEATFVGTLFVAFATSVPEMVVTVSAMRLGALDMAISNLLGSNLFDILIVAVDDLFFVRGPILAHVAPVHAVSAMSAMMMTGIVIVGLLYRPKTRVFQTLSWASLMLLAIYVFNALILYLHSE</sequence>
<evidence type="ECO:0000256" key="2">
    <source>
        <dbReference type="ARBA" id="ARBA00022692"/>
    </source>
</evidence>
<dbReference type="GO" id="GO:0008273">
    <property type="term" value="F:calcium, potassium:sodium antiporter activity"/>
    <property type="evidence" value="ECO:0007669"/>
    <property type="project" value="TreeGrafter"/>
</dbReference>
<dbReference type="EMBL" id="MFSU01000029">
    <property type="protein sequence ID" value="OGI48386.1"/>
    <property type="molecule type" value="Genomic_DNA"/>
</dbReference>
<comment type="subcellular location">
    <subcellularLocation>
        <location evidence="1">Membrane</location>
        <topology evidence="1">Multi-pass membrane protein</topology>
    </subcellularLocation>
</comment>
<feature type="transmembrane region" description="Helical" evidence="5">
    <location>
        <begin position="214"/>
        <end position="233"/>
    </location>
</feature>
<dbReference type="PANTHER" id="PTHR10846:SF8">
    <property type="entry name" value="INNER MEMBRANE PROTEIN YRBG"/>
    <property type="match status" value="1"/>
</dbReference>
<feature type="transmembrane region" description="Helical" evidence="5">
    <location>
        <begin position="287"/>
        <end position="306"/>
    </location>
</feature>
<dbReference type="GO" id="GO:0005262">
    <property type="term" value="F:calcium channel activity"/>
    <property type="evidence" value="ECO:0007669"/>
    <property type="project" value="TreeGrafter"/>
</dbReference>
<protein>
    <submittedName>
        <fullName evidence="7">Cation transporter</fullName>
    </submittedName>
</protein>
<feature type="domain" description="Sodium/calcium exchanger membrane region" evidence="6">
    <location>
        <begin position="8"/>
        <end position="152"/>
    </location>
</feature>
<feature type="transmembrane region" description="Helical" evidence="5">
    <location>
        <begin position="133"/>
        <end position="154"/>
    </location>
</feature>
<dbReference type="Gene3D" id="1.20.1420.30">
    <property type="entry name" value="NCX, central ion-binding region"/>
    <property type="match status" value="1"/>
</dbReference>
<dbReference type="STRING" id="1817760.A2151_04115"/>
<evidence type="ECO:0000256" key="4">
    <source>
        <dbReference type="ARBA" id="ARBA00023136"/>
    </source>
</evidence>
<accession>A0A1F6TTI8</accession>
<dbReference type="GO" id="GO:0006874">
    <property type="term" value="P:intracellular calcium ion homeostasis"/>
    <property type="evidence" value="ECO:0007669"/>
    <property type="project" value="TreeGrafter"/>
</dbReference>
<comment type="caution">
    <text evidence="7">The sequence shown here is derived from an EMBL/GenBank/DDBJ whole genome shotgun (WGS) entry which is preliminary data.</text>
</comment>
<feature type="transmembrane region" description="Helical" evidence="5">
    <location>
        <begin position="6"/>
        <end position="23"/>
    </location>
</feature>
<feature type="transmembrane region" description="Helical" evidence="5">
    <location>
        <begin position="107"/>
        <end position="127"/>
    </location>
</feature>
<evidence type="ECO:0000259" key="6">
    <source>
        <dbReference type="Pfam" id="PF01699"/>
    </source>
</evidence>
<keyword evidence="4 5" id="KW-0472">Membrane</keyword>
<dbReference type="Pfam" id="PF01699">
    <property type="entry name" value="Na_Ca_ex"/>
    <property type="match status" value="2"/>
</dbReference>
<evidence type="ECO:0000256" key="1">
    <source>
        <dbReference type="ARBA" id="ARBA00004141"/>
    </source>
</evidence>
<dbReference type="AlphaFoldDB" id="A0A1F6TTI8"/>
<evidence type="ECO:0000256" key="3">
    <source>
        <dbReference type="ARBA" id="ARBA00022989"/>
    </source>
</evidence>
<feature type="domain" description="Sodium/calcium exchanger membrane region" evidence="6">
    <location>
        <begin position="192"/>
        <end position="335"/>
    </location>
</feature>
<feature type="transmembrane region" description="Helical" evidence="5">
    <location>
        <begin position="73"/>
        <end position="95"/>
    </location>
</feature>
<dbReference type="Proteomes" id="UP000178885">
    <property type="component" value="Unassembled WGS sequence"/>
</dbReference>
<keyword evidence="2 5" id="KW-0812">Transmembrane</keyword>
<organism evidence="7 8">
    <name type="scientific">Candidatus Muproteobacteria bacterium RBG_16_65_34</name>
    <dbReference type="NCBI Taxonomy" id="1817760"/>
    <lineage>
        <taxon>Bacteria</taxon>
        <taxon>Pseudomonadati</taxon>
        <taxon>Pseudomonadota</taxon>
        <taxon>Candidatus Muproteobacteria</taxon>
    </lineage>
</organism>
<proteinExistence type="predicted"/>